<dbReference type="AlphaFoldDB" id="A0A1R0GZB9"/>
<comment type="caution">
    <text evidence="12">The sequence shown here is derived from an EMBL/GenBank/DDBJ whole genome shotgun (WGS) entry which is preliminary data.</text>
</comment>
<comment type="similarity">
    <text evidence="2 9">Belongs to the class-V pyridoxal-phosphate-dependent aminotransferase family.</text>
</comment>
<dbReference type="InterPro" id="IPR015422">
    <property type="entry name" value="PyrdxlP-dep_Trfase_small"/>
</dbReference>
<dbReference type="PROSITE" id="PS00595">
    <property type="entry name" value="AA_TRANSFER_CLASS_5"/>
    <property type="match status" value="1"/>
</dbReference>
<sequence>MSTRATSHMDPHFASNFSELLSNLRIVFGTTTAQPFVISGSGTLGWDQVSANLLQQDENALLLSNGYFGDGFGDCMRTYGANVDVLTSKLGETVSSTDIEQQLVSKKYRLVCVAQVDTSSGVLADIPALCEIVKIVSPDTLVVVDSVCAAAAERLYMDESGVDVVVTASQKALGAPPGVSIVMVSQKALNVVKTRTTPIPSYYVNWMRWLPIMEAYGSGKAAYFATPCVQNIMALNQSVKDIVSLGMENVFRLHEETSRDFAGKVVKNGLRLVPVSDKVRSNAMTVIWLPEGVTLPNLIPKMLNRGITIAGGIIKGRSTEYFRIGHMGISATHPELGYVERTFEALMDSLAECGYKPPQ</sequence>
<dbReference type="GO" id="GO:0004760">
    <property type="term" value="F:L-serine-pyruvate transaminase activity"/>
    <property type="evidence" value="ECO:0007669"/>
    <property type="project" value="TreeGrafter"/>
</dbReference>
<keyword evidence="6 8" id="KW-0663">Pyridoxal phosphate</keyword>
<evidence type="ECO:0000256" key="3">
    <source>
        <dbReference type="ARBA" id="ARBA00013049"/>
    </source>
</evidence>
<dbReference type="GO" id="GO:0008453">
    <property type="term" value="F:alanine-glyoxylate transaminase activity"/>
    <property type="evidence" value="ECO:0007669"/>
    <property type="project" value="UniProtKB-EC"/>
</dbReference>
<name>A0A1R0GZB9_9FUNG</name>
<evidence type="ECO:0000256" key="2">
    <source>
        <dbReference type="ARBA" id="ARBA00009236"/>
    </source>
</evidence>
<dbReference type="SUPFAM" id="SSF53383">
    <property type="entry name" value="PLP-dependent transferases"/>
    <property type="match status" value="1"/>
</dbReference>
<evidence type="ECO:0000256" key="6">
    <source>
        <dbReference type="ARBA" id="ARBA00022898"/>
    </source>
</evidence>
<dbReference type="PIRSF" id="PIRSF000524">
    <property type="entry name" value="SPT"/>
    <property type="match status" value="1"/>
</dbReference>
<gene>
    <name evidence="12" type="ORF">AYI68_g3631</name>
</gene>
<dbReference type="PANTHER" id="PTHR21152">
    <property type="entry name" value="AMINOTRANSFERASE CLASS V"/>
    <property type="match status" value="1"/>
</dbReference>
<evidence type="ECO:0000256" key="7">
    <source>
        <dbReference type="PIRSR" id="PIRSR000524-1"/>
    </source>
</evidence>
<feature type="modified residue" description="N6-(pyridoxal phosphate)lysine" evidence="8">
    <location>
        <position position="171"/>
    </location>
</feature>
<proteinExistence type="inferred from homology"/>
<evidence type="ECO:0000256" key="5">
    <source>
        <dbReference type="ARBA" id="ARBA00022679"/>
    </source>
</evidence>
<dbReference type="Gene3D" id="3.40.640.10">
    <property type="entry name" value="Type I PLP-dependent aspartate aminotransferase-like (Major domain)"/>
    <property type="match status" value="1"/>
</dbReference>
<dbReference type="EC" id="2.6.1.44" evidence="3"/>
<dbReference type="InterPro" id="IPR015424">
    <property type="entry name" value="PyrdxlP-dep_Trfase"/>
</dbReference>
<dbReference type="FunFam" id="3.40.640.10:FF:000027">
    <property type="entry name" value="Serine--pyruvate aminotransferase, mitochondrial"/>
    <property type="match status" value="1"/>
</dbReference>
<dbReference type="Proteomes" id="UP000187455">
    <property type="component" value="Unassembled WGS sequence"/>
</dbReference>
<dbReference type="InterPro" id="IPR024169">
    <property type="entry name" value="SP_NH2Trfase/AEP_transaminase"/>
</dbReference>
<evidence type="ECO:0000256" key="1">
    <source>
        <dbReference type="ARBA" id="ARBA00001933"/>
    </source>
</evidence>
<dbReference type="InterPro" id="IPR000192">
    <property type="entry name" value="Aminotrans_V_dom"/>
</dbReference>
<dbReference type="GO" id="GO:0019265">
    <property type="term" value="P:glycine biosynthetic process, by transamination of glyoxylate"/>
    <property type="evidence" value="ECO:0007669"/>
    <property type="project" value="TreeGrafter"/>
</dbReference>
<dbReference type="Pfam" id="PF00266">
    <property type="entry name" value="Aminotran_5"/>
    <property type="match status" value="1"/>
</dbReference>
<organism evidence="12 13">
    <name type="scientific">Smittium mucronatum</name>
    <dbReference type="NCBI Taxonomy" id="133383"/>
    <lineage>
        <taxon>Eukaryota</taxon>
        <taxon>Fungi</taxon>
        <taxon>Fungi incertae sedis</taxon>
        <taxon>Zoopagomycota</taxon>
        <taxon>Kickxellomycotina</taxon>
        <taxon>Harpellomycetes</taxon>
        <taxon>Harpellales</taxon>
        <taxon>Legeriomycetaceae</taxon>
        <taxon>Smittium</taxon>
    </lineage>
</organism>
<evidence type="ECO:0000256" key="9">
    <source>
        <dbReference type="RuleBase" id="RU004075"/>
    </source>
</evidence>
<dbReference type="Gene3D" id="3.90.1150.10">
    <property type="entry name" value="Aspartate Aminotransferase, domain 1"/>
    <property type="match status" value="1"/>
</dbReference>
<evidence type="ECO:0000313" key="12">
    <source>
        <dbReference type="EMBL" id="OLY82253.1"/>
    </source>
</evidence>
<evidence type="ECO:0000313" key="13">
    <source>
        <dbReference type="Proteomes" id="UP000187455"/>
    </source>
</evidence>
<feature type="binding site" evidence="7">
    <location>
        <position position="323"/>
    </location>
    <ligand>
        <name>substrate</name>
    </ligand>
</feature>
<reference evidence="12 13" key="1">
    <citation type="journal article" date="2016" name="Mol. Biol. Evol.">
        <title>Genome-Wide Survey of Gut Fungi (Harpellales) Reveals the First Horizontally Transferred Ubiquitin Gene from a Mosquito Host.</title>
        <authorList>
            <person name="Wang Y."/>
            <person name="White M.M."/>
            <person name="Kvist S."/>
            <person name="Moncalvo J.M."/>
        </authorList>
    </citation>
    <scope>NUCLEOTIDE SEQUENCE [LARGE SCALE GENOMIC DNA]</scope>
    <source>
        <strain evidence="12 13">ALG-7-W6</strain>
    </source>
</reference>
<comment type="cofactor">
    <cofactor evidence="1 8 10">
        <name>pyridoxal 5'-phosphate</name>
        <dbReference type="ChEBI" id="CHEBI:597326"/>
    </cofactor>
</comment>
<dbReference type="InterPro" id="IPR020578">
    <property type="entry name" value="Aminotrans_V_PyrdxlP_BS"/>
</dbReference>
<feature type="domain" description="Aminotransferase class V" evidence="11">
    <location>
        <begin position="4"/>
        <end position="273"/>
    </location>
</feature>
<accession>A0A1R0GZB9</accession>
<keyword evidence="4 12" id="KW-0032">Aminotransferase</keyword>
<dbReference type="EMBL" id="LSSL01001731">
    <property type="protein sequence ID" value="OLY82253.1"/>
    <property type="molecule type" value="Genomic_DNA"/>
</dbReference>
<dbReference type="InterPro" id="IPR015421">
    <property type="entry name" value="PyrdxlP-dep_Trfase_major"/>
</dbReference>
<dbReference type="GO" id="GO:0005777">
    <property type="term" value="C:peroxisome"/>
    <property type="evidence" value="ECO:0007669"/>
    <property type="project" value="TreeGrafter"/>
</dbReference>
<evidence type="ECO:0000256" key="8">
    <source>
        <dbReference type="PIRSR" id="PIRSR000524-50"/>
    </source>
</evidence>
<dbReference type="PANTHER" id="PTHR21152:SF24">
    <property type="entry name" value="ALANINE--GLYOXYLATE AMINOTRANSFERASE 1"/>
    <property type="match status" value="1"/>
</dbReference>
<keyword evidence="5 12" id="KW-0808">Transferase</keyword>
<evidence type="ECO:0000259" key="11">
    <source>
        <dbReference type="Pfam" id="PF00266"/>
    </source>
</evidence>
<dbReference type="OrthoDB" id="7403325at2759"/>
<keyword evidence="13" id="KW-1185">Reference proteome</keyword>
<evidence type="ECO:0000256" key="10">
    <source>
        <dbReference type="RuleBase" id="RU004504"/>
    </source>
</evidence>
<protein>
    <recommendedName>
        <fullName evidence="3">alanine--glyoxylate transaminase</fullName>
        <ecNumber evidence="3">2.6.1.44</ecNumber>
    </recommendedName>
</protein>
<dbReference type="STRING" id="133383.A0A1R0GZB9"/>
<evidence type="ECO:0000256" key="4">
    <source>
        <dbReference type="ARBA" id="ARBA00022576"/>
    </source>
</evidence>